<dbReference type="AlphaFoldDB" id="A0A813YW14"/>
<gene>
    <name evidence="2" type="ORF">OXX778_LOCUS10848</name>
</gene>
<keyword evidence="3" id="KW-1185">Reference proteome</keyword>
<proteinExistence type="predicted"/>
<organism evidence="2 3">
    <name type="scientific">Brachionus calyciflorus</name>
    <dbReference type="NCBI Taxonomy" id="104777"/>
    <lineage>
        <taxon>Eukaryota</taxon>
        <taxon>Metazoa</taxon>
        <taxon>Spiralia</taxon>
        <taxon>Gnathifera</taxon>
        <taxon>Rotifera</taxon>
        <taxon>Eurotatoria</taxon>
        <taxon>Monogononta</taxon>
        <taxon>Pseudotrocha</taxon>
        <taxon>Ploima</taxon>
        <taxon>Brachionidae</taxon>
        <taxon>Brachionus</taxon>
    </lineage>
</organism>
<feature type="compositionally biased region" description="Basic and acidic residues" evidence="1">
    <location>
        <begin position="86"/>
        <end position="98"/>
    </location>
</feature>
<feature type="region of interest" description="Disordered" evidence="1">
    <location>
        <begin position="85"/>
        <end position="116"/>
    </location>
</feature>
<reference evidence="2" key="1">
    <citation type="submission" date="2021-02" db="EMBL/GenBank/DDBJ databases">
        <authorList>
            <person name="Nowell W R."/>
        </authorList>
    </citation>
    <scope>NUCLEOTIDE SEQUENCE</scope>
    <source>
        <strain evidence="2">Ploen Becks lab</strain>
    </source>
</reference>
<dbReference type="EMBL" id="CAJNOC010001770">
    <property type="protein sequence ID" value="CAF0889788.1"/>
    <property type="molecule type" value="Genomic_DNA"/>
</dbReference>
<evidence type="ECO:0000313" key="2">
    <source>
        <dbReference type="EMBL" id="CAF0889788.1"/>
    </source>
</evidence>
<evidence type="ECO:0000256" key="1">
    <source>
        <dbReference type="SAM" id="MobiDB-lite"/>
    </source>
</evidence>
<sequence length="180" mass="20280">MAKEALLLCNGSSKAYVDTMASEGAKNLPSEDGVRRMIHQYMNQDMVSTCLITNLLHSPDSFEESAQDAIKNKCLRGYIQRQAIRHNNDSDLSEKDESFSSNEEDPKSAIGKWGKLKQSKRTRKKNIGFYNKPNSLDIIKFAKQTANVKIDRADAETVFTVVKLDPINNFDESDLSDIKD</sequence>
<protein>
    <submittedName>
        <fullName evidence="2">Uncharacterized protein</fullName>
    </submittedName>
</protein>
<accession>A0A813YW14</accession>
<dbReference type="Proteomes" id="UP000663879">
    <property type="component" value="Unassembled WGS sequence"/>
</dbReference>
<name>A0A813YW14_9BILA</name>
<evidence type="ECO:0000313" key="3">
    <source>
        <dbReference type="Proteomes" id="UP000663879"/>
    </source>
</evidence>
<comment type="caution">
    <text evidence="2">The sequence shown here is derived from an EMBL/GenBank/DDBJ whole genome shotgun (WGS) entry which is preliminary data.</text>
</comment>